<dbReference type="AlphaFoldDB" id="A0A7J6RFN0"/>
<feature type="compositionally biased region" description="Basic and acidic residues" evidence="1">
    <location>
        <begin position="114"/>
        <end position="133"/>
    </location>
</feature>
<dbReference type="EMBL" id="JABANM010022454">
    <property type="protein sequence ID" value="KAF4719578.1"/>
    <property type="molecule type" value="Genomic_DNA"/>
</dbReference>
<feature type="compositionally biased region" description="Low complexity" evidence="1">
    <location>
        <begin position="98"/>
        <end position="113"/>
    </location>
</feature>
<feature type="compositionally biased region" description="Pro residues" evidence="1">
    <location>
        <begin position="271"/>
        <end position="283"/>
    </location>
</feature>
<gene>
    <name evidence="2" type="ORF">FOZ62_027069</name>
</gene>
<feature type="region of interest" description="Disordered" evidence="1">
    <location>
        <begin position="249"/>
        <end position="291"/>
    </location>
</feature>
<feature type="compositionally biased region" description="Basic and acidic residues" evidence="1">
    <location>
        <begin position="87"/>
        <end position="97"/>
    </location>
</feature>
<evidence type="ECO:0000313" key="3">
    <source>
        <dbReference type="Proteomes" id="UP000574390"/>
    </source>
</evidence>
<protein>
    <submittedName>
        <fullName evidence="2">Uncharacterized protein</fullName>
    </submittedName>
</protein>
<feature type="compositionally biased region" description="Low complexity" evidence="1">
    <location>
        <begin position="249"/>
        <end position="268"/>
    </location>
</feature>
<reference evidence="2 3" key="1">
    <citation type="submission" date="2020-04" db="EMBL/GenBank/DDBJ databases">
        <title>Perkinsus olseni comparative genomics.</title>
        <authorList>
            <person name="Bogema D.R."/>
        </authorList>
    </citation>
    <scope>NUCLEOTIDE SEQUENCE [LARGE SCALE GENOMIC DNA]</scope>
    <source>
        <strain evidence="2">ATCC PRA-205</strain>
    </source>
</reference>
<feature type="compositionally biased region" description="Basic and acidic residues" evidence="1">
    <location>
        <begin position="161"/>
        <end position="183"/>
    </location>
</feature>
<sequence>MAPGSDENFEVIFHAREALRKRGRGETEIRKILTILRDNLLDSAPNIMDITQATWVGLNLPVGLLLELRRAAIAAGCTGTDTSQVGEARRTPERHEAGSSSEGVGEESFSSVEVAHEGSHHYREEMEETRDSPVNRPGRLHRPPPSDGQGWGGKYGRHPVGRKDSVGIHHKNWAERSTSDDSFPHSMHQGGPPGKRVRLRRNDGSPSAAGEAKTEIVDFRTWMSPRQVAAAAEQTPKRSTPILLNRSAAEAGEAAATMAIQQQQQQGQFSVPPPPPPPPPPPSSYFGKGHR</sequence>
<proteinExistence type="predicted"/>
<accession>A0A7J6RFN0</accession>
<comment type="caution">
    <text evidence="2">The sequence shown here is derived from an EMBL/GenBank/DDBJ whole genome shotgun (WGS) entry which is preliminary data.</text>
</comment>
<evidence type="ECO:0000313" key="2">
    <source>
        <dbReference type="EMBL" id="KAF4719578.1"/>
    </source>
</evidence>
<organism evidence="2 3">
    <name type="scientific">Perkinsus olseni</name>
    <name type="common">Perkinsus atlanticus</name>
    <dbReference type="NCBI Taxonomy" id="32597"/>
    <lineage>
        <taxon>Eukaryota</taxon>
        <taxon>Sar</taxon>
        <taxon>Alveolata</taxon>
        <taxon>Perkinsozoa</taxon>
        <taxon>Perkinsea</taxon>
        <taxon>Perkinsida</taxon>
        <taxon>Perkinsidae</taxon>
        <taxon>Perkinsus</taxon>
    </lineage>
</organism>
<evidence type="ECO:0000256" key="1">
    <source>
        <dbReference type="SAM" id="MobiDB-lite"/>
    </source>
</evidence>
<feature type="region of interest" description="Disordered" evidence="1">
    <location>
        <begin position="80"/>
        <end position="212"/>
    </location>
</feature>
<name>A0A7J6RFN0_PEROL</name>
<dbReference type="Proteomes" id="UP000574390">
    <property type="component" value="Unassembled WGS sequence"/>
</dbReference>